<feature type="transmembrane region" description="Helical" evidence="1">
    <location>
        <begin position="20"/>
        <end position="38"/>
    </location>
</feature>
<evidence type="ECO:0008006" key="4">
    <source>
        <dbReference type="Google" id="ProtNLM"/>
    </source>
</evidence>
<evidence type="ECO:0000256" key="1">
    <source>
        <dbReference type="SAM" id="Phobius"/>
    </source>
</evidence>
<accession>A0A2D2D5M6</accession>
<keyword evidence="1" id="KW-1133">Transmembrane helix</keyword>
<keyword evidence="1" id="KW-0472">Membrane</keyword>
<keyword evidence="3" id="KW-1185">Reference proteome</keyword>
<sequence length="141" mass="15723">MQTHETVSSFRKTPIGSNRTFGVTFGIIFAIFGVWPLFHQAGSPRWPLLVLSTAFLAVALRRPDWLTPLNRAWFELGLALSAIANPIVMGILFFGAVAPLGWFLRKRGEDLLRLELEPEAETYWIERQPSGPAPGASAKQF</sequence>
<dbReference type="EMBL" id="CP023737">
    <property type="protein sequence ID" value="ATQ70310.1"/>
    <property type="molecule type" value="Genomic_DNA"/>
</dbReference>
<proteinExistence type="predicted"/>
<dbReference type="KEGG" id="mtw:CQW49_09555"/>
<reference evidence="3" key="1">
    <citation type="submission" date="2017-10" db="EMBL/GenBank/DDBJ databases">
        <title>Completed PacBio SMRT sequence of Methylosinus trichosporium OB3b reveals presence of a third large plasmid.</title>
        <authorList>
            <person name="Charles T.C."/>
            <person name="Lynch M.D.J."/>
            <person name="Heil J.R."/>
            <person name="Cheng J."/>
        </authorList>
    </citation>
    <scope>NUCLEOTIDE SEQUENCE [LARGE SCALE GENOMIC DNA]</scope>
    <source>
        <strain evidence="3">OB3b</strain>
    </source>
</reference>
<feature type="transmembrane region" description="Helical" evidence="1">
    <location>
        <begin position="83"/>
        <end position="104"/>
    </location>
</feature>
<dbReference type="Proteomes" id="UP000230709">
    <property type="component" value="Chromosome"/>
</dbReference>
<protein>
    <recommendedName>
        <fullName evidence="4">SxtJ</fullName>
    </recommendedName>
</protein>
<evidence type="ECO:0000313" key="3">
    <source>
        <dbReference type="Proteomes" id="UP000230709"/>
    </source>
</evidence>
<dbReference type="STRING" id="595536.GCA_000178815_03243"/>
<gene>
    <name evidence="2" type="ORF">CQW49_09555</name>
</gene>
<keyword evidence="1" id="KW-0812">Transmembrane</keyword>
<name>A0A2D2D5M6_METT3</name>
<dbReference type="AlphaFoldDB" id="A0A2D2D5M6"/>
<organism evidence="2 3">
    <name type="scientific">Methylosinus trichosporium (strain ATCC 35070 / NCIMB 11131 / UNIQEM 75 / OB3b)</name>
    <dbReference type="NCBI Taxonomy" id="595536"/>
    <lineage>
        <taxon>Bacteria</taxon>
        <taxon>Pseudomonadati</taxon>
        <taxon>Pseudomonadota</taxon>
        <taxon>Alphaproteobacteria</taxon>
        <taxon>Hyphomicrobiales</taxon>
        <taxon>Methylocystaceae</taxon>
        <taxon>Methylosinus</taxon>
    </lineage>
</organism>
<evidence type="ECO:0000313" key="2">
    <source>
        <dbReference type="EMBL" id="ATQ70310.1"/>
    </source>
</evidence>